<gene>
    <name evidence="3" type="ORF">MPNT_10127</name>
</gene>
<dbReference type="GO" id="GO:0015937">
    <property type="term" value="P:coenzyme A biosynthetic process"/>
    <property type="evidence" value="ECO:0007669"/>
    <property type="project" value="TreeGrafter"/>
</dbReference>
<dbReference type="GO" id="GO:0010181">
    <property type="term" value="F:FMN binding"/>
    <property type="evidence" value="ECO:0007669"/>
    <property type="project" value="TreeGrafter"/>
</dbReference>
<sequence>MQGSTVLLGVTGSVAAYRAADIASLLTRQGAKVDVILTGEAEKFVRPLLFESLTGRKAFTDRDFGILDGKPIHIALAERARLAVVAPATADVLGKLAHGLAPDLLTSTLLAIRCPLIIAPAMNGNMWFHAAVQENVRILTERGVRWLGPDQGVLACGHVGLGRLWPAEEIASQVFGLWKGKEEEPSEKTKKETCQEGPFE</sequence>
<evidence type="ECO:0000256" key="1">
    <source>
        <dbReference type="SAM" id="MobiDB-lite"/>
    </source>
</evidence>
<dbReference type="Proteomes" id="UP000663859">
    <property type="component" value="Unassembled WGS sequence"/>
</dbReference>
<evidence type="ECO:0000259" key="2">
    <source>
        <dbReference type="Pfam" id="PF02441"/>
    </source>
</evidence>
<accession>A0A8J2BLJ6</accession>
<dbReference type="Gene3D" id="3.40.50.1950">
    <property type="entry name" value="Flavin prenyltransferase-like"/>
    <property type="match status" value="1"/>
</dbReference>
<dbReference type="InterPro" id="IPR036551">
    <property type="entry name" value="Flavin_trans-like"/>
</dbReference>
<reference evidence="3" key="1">
    <citation type="submission" date="2021-02" db="EMBL/GenBank/DDBJ databases">
        <authorList>
            <person name="Cremers G."/>
            <person name="Picone N."/>
        </authorList>
    </citation>
    <scope>NUCLEOTIDE SEQUENCE</scope>
    <source>
        <strain evidence="3">PQ17</strain>
    </source>
</reference>
<evidence type="ECO:0000313" key="4">
    <source>
        <dbReference type="Proteomes" id="UP000663859"/>
    </source>
</evidence>
<dbReference type="SUPFAM" id="SSF52507">
    <property type="entry name" value="Homo-oligomeric flavin-containing Cys decarboxylases, HFCD"/>
    <property type="match status" value="1"/>
</dbReference>
<comment type="caution">
    <text evidence="3">The sequence shown here is derived from an EMBL/GenBank/DDBJ whole genome shotgun (WGS) entry which is preliminary data.</text>
</comment>
<dbReference type="AlphaFoldDB" id="A0A8J2BLJ6"/>
<dbReference type="EMBL" id="CAJNOB010000001">
    <property type="protein sequence ID" value="CAF0689150.1"/>
    <property type="molecule type" value="Genomic_DNA"/>
</dbReference>
<dbReference type="PANTHER" id="PTHR14359">
    <property type="entry name" value="HOMO-OLIGOMERIC FLAVIN CONTAINING CYS DECARBOXYLASE FAMILY"/>
    <property type="match status" value="1"/>
</dbReference>
<keyword evidence="4" id="KW-1185">Reference proteome</keyword>
<protein>
    <submittedName>
        <fullName evidence="3">Phosphopantothenoylcysteine decarboxylase</fullName>
    </submittedName>
</protein>
<dbReference type="RefSeq" id="WP_174581635.1">
    <property type="nucleotide sequence ID" value="NZ_CAJNOB010000001.1"/>
</dbReference>
<dbReference type="PANTHER" id="PTHR14359:SF6">
    <property type="entry name" value="PHOSPHOPANTOTHENOYLCYSTEINE DECARBOXYLASE"/>
    <property type="match status" value="1"/>
</dbReference>
<organism evidence="3 4">
    <name type="scientific">Candidatus Methylacidithermus pantelleriae</name>
    <dbReference type="NCBI Taxonomy" id="2744239"/>
    <lineage>
        <taxon>Bacteria</taxon>
        <taxon>Pseudomonadati</taxon>
        <taxon>Verrucomicrobiota</taxon>
        <taxon>Methylacidiphilae</taxon>
        <taxon>Methylacidiphilales</taxon>
        <taxon>Methylacidiphilaceae</taxon>
        <taxon>Candidatus Methylacidithermus</taxon>
    </lineage>
</organism>
<proteinExistence type="predicted"/>
<dbReference type="InterPro" id="IPR003382">
    <property type="entry name" value="Flavoprotein"/>
</dbReference>
<feature type="compositionally biased region" description="Basic and acidic residues" evidence="1">
    <location>
        <begin position="181"/>
        <end position="194"/>
    </location>
</feature>
<dbReference type="GO" id="GO:0071513">
    <property type="term" value="C:phosphopantothenoylcysteine decarboxylase complex"/>
    <property type="evidence" value="ECO:0007669"/>
    <property type="project" value="TreeGrafter"/>
</dbReference>
<evidence type="ECO:0000313" key="3">
    <source>
        <dbReference type="EMBL" id="CAF0689150.1"/>
    </source>
</evidence>
<name>A0A8J2BLJ6_9BACT</name>
<dbReference type="Pfam" id="PF02441">
    <property type="entry name" value="Flavoprotein"/>
    <property type="match status" value="1"/>
</dbReference>
<dbReference type="GO" id="GO:0004633">
    <property type="term" value="F:phosphopantothenoylcysteine decarboxylase activity"/>
    <property type="evidence" value="ECO:0007669"/>
    <property type="project" value="TreeGrafter"/>
</dbReference>
<feature type="domain" description="Flavoprotein" evidence="2">
    <location>
        <begin position="5"/>
        <end position="174"/>
    </location>
</feature>
<feature type="region of interest" description="Disordered" evidence="1">
    <location>
        <begin position="181"/>
        <end position="200"/>
    </location>
</feature>